<evidence type="ECO:0000256" key="1">
    <source>
        <dbReference type="SAM" id="MobiDB-lite"/>
    </source>
</evidence>
<dbReference type="GO" id="GO:0005782">
    <property type="term" value="C:peroxisomal matrix"/>
    <property type="evidence" value="ECO:0007669"/>
    <property type="project" value="TreeGrafter"/>
</dbReference>
<dbReference type="Pfam" id="PF05292">
    <property type="entry name" value="MCD"/>
    <property type="match status" value="1"/>
</dbReference>
<evidence type="ECO:0000313" key="4">
    <source>
        <dbReference type="EMBL" id="ORX90660.1"/>
    </source>
</evidence>
<comment type="caution">
    <text evidence="4">The sequence shown here is derived from an EMBL/GenBank/DDBJ whole genome shotgun (WGS) entry which is preliminary data.</text>
</comment>
<keyword evidence="5" id="KW-1185">Reference proteome</keyword>
<dbReference type="Gene3D" id="3.40.630.150">
    <property type="entry name" value="Malonyl-CoA decarboxylase, catalytic domain"/>
    <property type="match status" value="1"/>
</dbReference>
<dbReference type="PANTHER" id="PTHR28641">
    <property type="match status" value="1"/>
</dbReference>
<dbReference type="GO" id="GO:0050080">
    <property type="term" value="F:malonyl-CoA decarboxylase activity"/>
    <property type="evidence" value="ECO:0007669"/>
    <property type="project" value="InterPro"/>
</dbReference>
<sequence>MVRRAYQSKGEDSPPTGDKSTKADGNPEIPQHERILLEPVRSNVVKTYWKDISNYTHEPGLFLLGESETHRVVHSDQSILDHLRSVINLNQAHGDLIPPVVTKNCCELYESLDKAGKKTFLRLMSQEFGPPREAISKAARHYINATNNKADGAETALLRAQQILNQTLVPPYNRFFDHVNKLPGGMRFLVDMRSDMLDILSRDKSDLNIASLSDALKEKLQNWLLGFLELERITWNSPAATLEKLAQYEAVHAFSNWADLKRRVGRGRRCFGFFHRSMPNDPLVFVQVALVTDVSDNVQKILNDPSPGHANPSETIRSAIFYSITSQRGLSGVELGNFLIKRVVGVLKEEFPQIHTFCTLSPIPKFKKWLENQIARQDPSILLPEDASRLAALGDKEPIEIFKDIIHSSTWFKDPEVVQVVKEPLMRLCARYLLCQKRGYLAYDPVANFHIRNGACVHRINWLADTSDKGILQSLGMMVNYNYVLSQVESNNHNYLKYGTIAVNEGDSLLLENAKFHPLAKV</sequence>
<dbReference type="Pfam" id="PF17408">
    <property type="entry name" value="MCD_N"/>
    <property type="match status" value="1"/>
</dbReference>
<dbReference type="InterPro" id="IPR038917">
    <property type="entry name" value="Malonyl_CoA_deC"/>
</dbReference>
<dbReference type="OrthoDB" id="426718at2759"/>
<dbReference type="AlphaFoldDB" id="A0A1Y1XY35"/>
<dbReference type="Gene3D" id="1.20.140.90">
    <property type="entry name" value="Malonyl-CoA decarboxylase, oligemerization domain"/>
    <property type="match status" value="1"/>
</dbReference>
<dbReference type="InterPro" id="IPR007956">
    <property type="entry name" value="Malonyl_CoA_deC_C"/>
</dbReference>
<dbReference type="InParanoid" id="A0A1Y1XY35"/>
<dbReference type="GO" id="GO:0006633">
    <property type="term" value="P:fatty acid biosynthetic process"/>
    <property type="evidence" value="ECO:0007669"/>
    <property type="project" value="InterPro"/>
</dbReference>
<feature type="domain" description="Malonyl-CoA decarboxylase C-terminal" evidence="2">
    <location>
        <begin position="226"/>
        <end position="483"/>
    </location>
</feature>
<dbReference type="EMBL" id="MCFE01000370">
    <property type="protein sequence ID" value="ORX90660.1"/>
    <property type="molecule type" value="Genomic_DNA"/>
</dbReference>
<dbReference type="PANTHER" id="PTHR28641:SF1">
    <property type="entry name" value="MALONYL-COA DECARBOXYLASE, MITOCHONDRIAL"/>
    <property type="match status" value="1"/>
</dbReference>
<feature type="region of interest" description="Disordered" evidence="1">
    <location>
        <begin position="1"/>
        <end position="32"/>
    </location>
</feature>
<evidence type="ECO:0000259" key="2">
    <source>
        <dbReference type="Pfam" id="PF05292"/>
    </source>
</evidence>
<proteinExistence type="predicted"/>
<feature type="domain" description="Malonyl-CoA decarboxylase N-terminal" evidence="3">
    <location>
        <begin position="128"/>
        <end position="223"/>
    </location>
</feature>
<dbReference type="GO" id="GO:0006085">
    <property type="term" value="P:acetyl-CoA biosynthetic process"/>
    <property type="evidence" value="ECO:0007669"/>
    <property type="project" value="TreeGrafter"/>
</dbReference>
<dbReference type="FunFam" id="3.40.630.150:FF:000001">
    <property type="entry name" value="Malonyl-CoA decarboxylase, mitochondrial"/>
    <property type="match status" value="1"/>
</dbReference>
<dbReference type="GO" id="GO:0005759">
    <property type="term" value="C:mitochondrial matrix"/>
    <property type="evidence" value="ECO:0007669"/>
    <property type="project" value="TreeGrafter"/>
</dbReference>
<dbReference type="InterPro" id="IPR038351">
    <property type="entry name" value="MCD_N_sf"/>
</dbReference>
<protein>
    <submittedName>
        <fullName evidence="4">MCD-domain-containing protein</fullName>
    </submittedName>
</protein>
<gene>
    <name evidence="4" type="ORF">K493DRAFT_317840</name>
</gene>
<dbReference type="InterPro" id="IPR035372">
    <property type="entry name" value="MCD_N"/>
</dbReference>
<evidence type="ECO:0000313" key="5">
    <source>
        <dbReference type="Proteomes" id="UP000193498"/>
    </source>
</evidence>
<name>A0A1Y1XY35_9FUNG</name>
<dbReference type="InterPro" id="IPR042303">
    <property type="entry name" value="Malonyl_CoA_deC_C_sf"/>
</dbReference>
<dbReference type="GO" id="GO:2001294">
    <property type="term" value="P:malonyl-CoA catabolic process"/>
    <property type="evidence" value="ECO:0007669"/>
    <property type="project" value="TreeGrafter"/>
</dbReference>
<evidence type="ECO:0000259" key="3">
    <source>
        <dbReference type="Pfam" id="PF17408"/>
    </source>
</evidence>
<organism evidence="4 5">
    <name type="scientific">Basidiobolus meristosporus CBS 931.73</name>
    <dbReference type="NCBI Taxonomy" id="1314790"/>
    <lineage>
        <taxon>Eukaryota</taxon>
        <taxon>Fungi</taxon>
        <taxon>Fungi incertae sedis</taxon>
        <taxon>Zoopagomycota</taxon>
        <taxon>Entomophthoromycotina</taxon>
        <taxon>Basidiobolomycetes</taxon>
        <taxon>Basidiobolales</taxon>
        <taxon>Basidiobolaceae</taxon>
        <taxon>Basidiobolus</taxon>
    </lineage>
</organism>
<dbReference type="STRING" id="1314790.A0A1Y1XY35"/>
<reference evidence="4 5" key="1">
    <citation type="submission" date="2016-07" db="EMBL/GenBank/DDBJ databases">
        <title>Pervasive Adenine N6-methylation of Active Genes in Fungi.</title>
        <authorList>
            <consortium name="DOE Joint Genome Institute"/>
            <person name="Mondo S.J."/>
            <person name="Dannebaum R.O."/>
            <person name="Kuo R.C."/>
            <person name="Labutti K."/>
            <person name="Haridas S."/>
            <person name="Kuo A."/>
            <person name="Salamov A."/>
            <person name="Ahrendt S.R."/>
            <person name="Lipzen A."/>
            <person name="Sullivan W."/>
            <person name="Andreopoulos W.B."/>
            <person name="Clum A."/>
            <person name="Lindquist E."/>
            <person name="Daum C."/>
            <person name="Ramamoorthy G.K."/>
            <person name="Gryganskyi A."/>
            <person name="Culley D."/>
            <person name="Magnuson J.K."/>
            <person name="James T.Y."/>
            <person name="O'Malley M.A."/>
            <person name="Stajich J.E."/>
            <person name="Spatafora J.W."/>
            <person name="Visel A."/>
            <person name="Grigoriev I.V."/>
        </authorList>
    </citation>
    <scope>NUCLEOTIDE SEQUENCE [LARGE SCALE GENOMIC DNA]</scope>
    <source>
        <strain evidence="4 5">CBS 931.73</strain>
    </source>
</reference>
<dbReference type="Proteomes" id="UP000193498">
    <property type="component" value="Unassembled WGS sequence"/>
</dbReference>
<accession>A0A1Y1XY35</accession>